<dbReference type="InterPro" id="IPR050482">
    <property type="entry name" value="Sensor_HK_TwoCompSys"/>
</dbReference>
<keyword evidence="9" id="KW-0472">Membrane</keyword>
<feature type="domain" description="Histidine kinase/HSP90-like ATPase" evidence="10">
    <location>
        <begin position="314"/>
        <end position="397"/>
    </location>
</feature>
<evidence type="ECO:0000256" key="7">
    <source>
        <dbReference type="ARBA" id="ARBA00022840"/>
    </source>
</evidence>
<feature type="transmembrane region" description="Helical" evidence="9">
    <location>
        <begin position="12"/>
        <end position="41"/>
    </location>
</feature>
<evidence type="ECO:0000256" key="4">
    <source>
        <dbReference type="ARBA" id="ARBA00022679"/>
    </source>
</evidence>
<organism evidence="13 14">
    <name type="scientific">Amycolatopsis minnesotensis</name>
    <dbReference type="NCBI Taxonomy" id="337894"/>
    <lineage>
        <taxon>Bacteria</taxon>
        <taxon>Bacillati</taxon>
        <taxon>Actinomycetota</taxon>
        <taxon>Actinomycetes</taxon>
        <taxon>Pseudonocardiales</taxon>
        <taxon>Pseudonocardiaceae</taxon>
        <taxon>Amycolatopsis</taxon>
    </lineage>
</organism>
<keyword evidence="5" id="KW-0547">Nucleotide-binding</keyword>
<feature type="domain" description="Signal transduction histidine kinase subgroup 3 dimerisation and phosphoacceptor" evidence="11">
    <location>
        <begin position="210"/>
        <end position="275"/>
    </location>
</feature>
<evidence type="ECO:0000256" key="1">
    <source>
        <dbReference type="ARBA" id="ARBA00000085"/>
    </source>
</evidence>
<evidence type="ECO:0000313" key="14">
    <source>
        <dbReference type="Proteomes" id="UP001501116"/>
    </source>
</evidence>
<dbReference type="PANTHER" id="PTHR24421:SF10">
    <property type="entry name" value="NITRATE_NITRITE SENSOR PROTEIN NARQ"/>
    <property type="match status" value="1"/>
</dbReference>
<dbReference type="EC" id="2.7.13.3" evidence="2"/>
<dbReference type="EMBL" id="BAAANN010000007">
    <property type="protein sequence ID" value="GAA1952596.1"/>
    <property type="molecule type" value="Genomic_DNA"/>
</dbReference>
<reference evidence="14" key="1">
    <citation type="journal article" date="2019" name="Int. J. Syst. Evol. Microbiol.">
        <title>The Global Catalogue of Microorganisms (GCM) 10K type strain sequencing project: providing services to taxonomists for standard genome sequencing and annotation.</title>
        <authorList>
            <consortium name="The Broad Institute Genomics Platform"/>
            <consortium name="The Broad Institute Genome Sequencing Center for Infectious Disease"/>
            <person name="Wu L."/>
            <person name="Ma J."/>
        </authorList>
    </citation>
    <scope>NUCLEOTIDE SEQUENCE [LARGE SCALE GENOMIC DNA]</scope>
    <source>
        <strain evidence="14">JCM 14545</strain>
    </source>
</reference>
<evidence type="ECO:0000259" key="11">
    <source>
        <dbReference type="Pfam" id="PF07730"/>
    </source>
</evidence>
<dbReference type="InterPro" id="IPR011712">
    <property type="entry name" value="Sig_transdc_His_kin_sub3_dim/P"/>
</dbReference>
<dbReference type="Gene3D" id="1.20.5.1930">
    <property type="match status" value="1"/>
</dbReference>
<dbReference type="Proteomes" id="UP001501116">
    <property type="component" value="Unassembled WGS sequence"/>
</dbReference>
<evidence type="ECO:0000259" key="12">
    <source>
        <dbReference type="Pfam" id="PF13796"/>
    </source>
</evidence>
<keyword evidence="3" id="KW-0597">Phosphoprotein</keyword>
<evidence type="ECO:0000259" key="10">
    <source>
        <dbReference type="Pfam" id="PF02518"/>
    </source>
</evidence>
<comment type="caution">
    <text evidence="13">The sequence shown here is derived from an EMBL/GenBank/DDBJ whole genome shotgun (WGS) entry which is preliminary data.</text>
</comment>
<feature type="domain" description="Putative sensor" evidence="12">
    <location>
        <begin position="9"/>
        <end position="181"/>
    </location>
</feature>
<evidence type="ECO:0000256" key="8">
    <source>
        <dbReference type="ARBA" id="ARBA00023012"/>
    </source>
</evidence>
<dbReference type="Gene3D" id="3.30.565.10">
    <property type="entry name" value="Histidine kinase-like ATPase, C-terminal domain"/>
    <property type="match status" value="1"/>
</dbReference>
<dbReference type="Pfam" id="PF13796">
    <property type="entry name" value="Sensor"/>
    <property type="match status" value="1"/>
</dbReference>
<dbReference type="GO" id="GO:0016301">
    <property type="term" value="F:kinase activity"/>
    <property type="evidence" value="ECO:0007669"/>
    <property type="project" value="UniProtKB-KW"/>
</dbReference>
<keyword evidence="9" id="KW-0812">Transmembrane</keyword>
<keyword evidence="9" id="KW-1133">Transmembrane helix</keyword>
<name>A0ABP5BVE9_9PSEU</name>
<dbReference type="SUPFAM" id="SSF55874">
    <property type="entry name" value="ATPase domain of HSP90 chaperone/DNA topoisomerase II/histidine kinase"/>
    <property type="match status" value="1"/>
</dbReference>
<proteinExistence type="predicted"/>
<feature type="transmembrane region" description="Helical" evidence="9">
    <location>
        <begin position="98"/>
        <end position="127"/>
    </location>
</feature>
<evidence type="ECO:0000256" key="9">
    <source>
        <dbReference type="SAM" id="Phobius"/>
    </source>
</evidence>
<keyword evidence="6 13" id="KW-0418">Kinase</keyword>
<protein>
    <recommendedName>
        <fullName evidence="2">histidine kinase</fullName>
        <ecNumber evidence="2">2.7.13.3</ecNumber>
    </recommendedName>
</protein>
<keyword evidence="7" id="KW-0067">ATP-binding</keyword>
<dbReference type="CDD" id="cd16917">
    <property type="entry name" value="HATPase_UhpB-NarQ-NarX-like"/>
    <property type="match status" value="1"/>
</dbReference>
<dbReference type="InterPro" id="IPR025828">
    <property type="entry name" value="Put_sensor_dom"/>
</dbReference>
<comment type="catalytic activity">
    <reaction evidence="1">
        <text>ATP + protein L-histidine = ADP + protein N-phospho-L-histidine.</text>
        <dbReference type="EC" id="2.7.13.3"/>
    </reaction>
</comment>
<sequence>MVSAVPFSLMTLVTGLVAMVALPVLLGTAVLCVVWIGVFALPVELRLLGKVTDFTRALAARRLGGTIPGHGPRGRSLRELLGERGTWRDLRWVPVAMLCNTVAGIFGLTLALLPLVALFSIGFWWLFPADAPIKVIADIPIESWAGAAYAGIPMFVITVVLSLWLLPLLTRGSVVLNAKLLAPSEKDELAQRVETLRESRAGAVDAHGAELRRIERDLHDGTQARLVSIAMRLGLAERQLEKDPQAVAKLLADARAGAEDAMTELRTVLRTMYPPILADRGLDGALSAIAAQSTVPTEVTVGELGTLAAPVEAAAYFVITEALTNVAKHADASKVEVTLTRDVDVLLGQIVDDGAGGIDETKGTGIAGMRRRLAALDGTLWVTSPAGGPTKIVWECPCGS</sequence>
<evidence type="ECO:0000256" key="6">
    <source>
        <dbReference type="ARBA" id="ARBA00022777"/>
    </source>
</evidence>
<evidence type="ECO:0000256" key="5">
    <source>
        <dbReference type="ARBA" id="ARBA00022741"/>
    </source>
</evidence>
<dbReference type="Pfam" id="PF07730">
    <property type="entry name" value="HisKA_3"/>
    <property type="match status" value="1"/>
</dbReference>
<dbReference type="InterPro" id="IPR036890">
    <property type="entry name" value="HATPase_C_sf"/>
</dbReference>
<dbReference type="PANTHER" id="PTHR24421">
    <property type="entry name" value="NITRATE/NITRITE SENSOR PROTEIN NARX-RELATED"/>
    <property type="match status" value="1"/>
</dbReference>
<evidence type="ECO:0000256" key="2">
    <source>
        <dbReference type="ARBA" id="ARBA00012438"/>
    </source>
</evidence>
<keyword evidence="8" id="KW-0902">Two-component regulatory system</keyword>
<gene>
    <name evidence="13" type="ORF">GCM10009754_22090</name>
</gene>
<keyword evidence="4" id="KW-0808">Transferase</keyword>
<accession>A0ABP5BVE9</accession>
<evidence type="ECO:0000313" key="13">
    <source>
        <dbReference type="EMBL" id="GAA1952596.1"/>
    </source>
</evidence>
<dbReference type="Pfam" id="PF02518">
    <property type="entry name" value="HATPase_c"/>
    <property type="match status" value="1"/>
</dbReference>
<dbReference type="InterPro" id="IPR003594">
    <property type="entry name" value="HATPase_dom"/>
</dbReference>
<keyword evidence="14" id="KW-1185">Reference proteome</keyword>
<feature type="transmembrane region" description="Helical" evidence="9">
    <location>
        <begin position="147"/>
        <end position="169"/>
    </location>
</feature>
<evidence type="ECO:0000256" key="3">
    <source>
        <dbReference type="ARBA" id="ARBA00022553"/>
    </source>
</evidence>